<comment type="catalytic activity">
    <reaction evidence="1">
        <text>ATP + protein L-histidine = ADP + protein N-phospho-L-histidine.</text>
        <dbReference type="EC" id="2.7.13.3"/>
    </reaction>
</comment>
<evidence type="ECO:0000313" key="10">
    <source>
        <dbReference type="Proteomes" id="UP000199473"/>
    </source>
</evidence>
<dbReference type="Gene3D" id="3.30.450.20">
    <property type="entry name" value="PAS domain"/>
    <property type="match status" value="1"/>
</dbReference>
<keyword evidence="3" id="KW-0597">Phosphoprotein</keyword>
<proteinExistence type="predicted"/>
<dbReference type="InterPro" id="IPR011102">
    <property type="entry name" value="Sig_transdc_His_kinase_HWE"/>
</dbReference>
<dbReference type="PANTHER" id="PTHR41523">
    <property type="entry name" value="TWO-COMPONENT SYSTEM SENSOR PROTEIN"/>
    <property type="match status" value="1"/>
</dbReference>
<dbReference type="EMBL" id="FOSQ01000001">
    <property type="protein sequence ID" value="SFK16560.1"/>
    <property type="molecule type" value="Genomic_DNA"/>
</dbReference>
<dbReference type="SMART" id="SM00911">
    <property type="entry name" value="HWE_HK"/>
    <property type="match status" value="1"/>
</dbReference>
<dbReference type="Gene3D" id="3.30.565.10">
    <property type="entry name" value="Histidine kinase-like ATPase, C-terminal domain"/>
    <property type="match status" value="1"/>
</dbReference>
<evidence type="ECO:0000256" key="4">
    <source>
        <dbReference type="ARBA" id="ARBA00022679"/>
    </source>
</evidence>
<dbReference type="GO" id="GO:0005524">
    <property type="term" value="F:ATP binding"/>
    <property type="evidence" value="ECO:0007669"/>
    <property type="project" value="UniProtKB-KW"/>
</dbReference>
<dbReference type="CDD" id="cd00130">
    <property type="entry name" value="PAS"/>
    <property type="match status" value="1"/>
</dbReference>
<dbReference type="EC" id="2.7.13.3" evidence="2"/>
<dbReference type="OrthoDB" id="341208at2"/>
<dbReference type="Proteomes" id="UP000199473">
    <property type="component" value="Unassembled WGS sequence"/>
</dbReference>
<sequence length="338" mass="37075">MIGFDLGSEAGRERARLAMENFGIAFFESDVATGLVVLSPNAFAMFGLPVPPRMPVDRTGFWECYHPEDVEAARATFAADLRGERNRDIYCERVRIIRQTDRAIRHVEFLGRMFGPPGARTHIVGMLRDVTDEAEAEARRNLLVREVNHRANNTLSVVQALLRLTQAADVPDYKRRLEGRILSLARTQTLLDQAAQHPAAFALLIASELAAYRDHLTLEADDVPDLVANAVQPVAMILYEMATNAAKHGALALPSGEVRIEARGEGAEVVLRWTEQGGAPVTAPPSRKGTGMAVIQSQIRRLGGTQLLDWTPAGLQAELRFPLASWAGKTPAEDQSKP</sequence>
<accession>A0A1I3XAH5</accession>
<name>A0A1I3XAH5_9PROT</name>
<organism evidence="9 10">
    <name type="scientific">Falsiroseomonas stagni DSM 19981</name>
    <dbReference type="NCBI Taxonomy" id="1123062"/>
    <lineage>
        <taxon>Bacteria</taxon>
        <taxon>Pseudomonadati</taxon>
        <taxon>Pseudomonadota</taxon>
        <taxon>Alphaproteobacteria</taxon>
        <taxon>Acetobacterales</taxon>
        <taxon>Roseomonadaceae</taxon>
        <taxon>Falsiroseomonas</taxon>
    </lineage>
</organism>
<dbReference type="PANTHER" id="PTHR41523:SF8">
    <property type="entry name" value="ETHYLENE RESPONSE SENSOR PROTEIN"/>
    <property type="match status" value="1"/>
</dbReference>
<keyword evidence="4" id="KW-0808">Transferase</keyword>
<dbReference type="STRING" id="1123062.SAMN02745775_101129"/>
<evidence type="ECO:0000256" key="1">
    <source>
        <dbReference type="ARBA" id="ARBA00000085"/>
    </source>
</evidence>
<keyword evidence="5" id="KW-0547">Nucleotide-binding</keyword>
<dbReference type="SUPFAM" id="SSF55785">
    <property type="entry name" value="PYP-like sensor domain (PAS domain)"/>
    <property type="match status" value="1"/>
</dbReference>
<dbReference type="Pfam" id="PF07536">
    <property type="entry name" value="HWE_HK"/>
    <property type="match status" value="1"/>
</dbReference>
<evidence type="ECO:0000256" key="2">
    <source>
        <dbReference type="ARBA" id="ARBA00012438"/>
    </source>
</evidence>
<evidence type="ECO:0000256" key="5">
    <source>
        <dbReference type="ARBA" id="ARBA00022741"/>
    </source>
</evidence>
<dbReference type="AlphaFoldDB" id="A0A1I3XAH5"/>
<keyword evidence="6 9" id="KW-0418">Kinase</keyword>
<evidence type="ECO:0000256" key="6">
    <source>
        <dbReference type="ARBA" id="ARBA00022777"/>
    </source>
</evidence>
<feature type="domain" description="Signal transduction histidine kinase HWE region" evidence="8">
    <location>
        <begin position="146"/>
        <end position="222"/>
    </location>
</feature>
<reference evidence="9 10" key="1">
    <citation type="submission" date="2016-10" db="EMBL/GenBank/DDBJ databases">
        <authorList>
            <person name="de Groot N.N."/>
        </authorList>
    </citation>
    <scope>NUCLEOTIDE SEQUENCE [LARGE SCALE GENOMIC DNA]</scope>
    <source>
        <strain evidence="9 10">DSM 19981</strain>
    </source>
</reference>
<keyword evidence="10" id="KW-1185">Reference proteome</keyword>
<dbReference type="SUPFAM" id="SSF55874">
    <property type="entry name" value="ATPase domain of HSP90 chaperone/DNA topoisomerase II/histidine kinase"/>
    <property type="match status" value="1"/>
</dbReference>
<evidence type="ECO:0000313" key="9">
    <source>
        <dbReference type="EMBL" id="SFK16560.1"/>
    </source>
</evidence>
<dbReference type="InterPro" id="IPR000014">
    <property type="entry name" value="PAS"/>
</dbReference>
<protein>
    <recommendedName>
        <fullName evidence="2">histidine kinase</fullName>
        <ecNumber evidence="2">2.7.13.3</ecNumber>
    </recommendedName>
</protein>
<dbReference type="InterPro" id="IPR035965">
    <property type="entry name" value="PAS-like_dom_sf"/>
</dbReference>
<dbReference type="RefSeq" id="WP_092953973.1">
    <property type="nucleotide sequence ID" value="NZ_FOSQ01000001.1"/>
</dbReference>
<dbReference type="InterPro" id="IPR036890">
    <property type="entry name" value="HATPase_C_sf"/>
</dbReference>
<gene>
    <name evidence="9" type="ORF">SAMN02745775_101129</name>
</gene>
<evidence type="ECO:0000256" key="7">
    <source>
        <dbReference type="ARBA" id="ARBA00022840"/>
    </source>
</evidence>
<dbReference type="GO" id="GO:0004673">
    <property type="term" value="F:protein histidine kinase activity"/>
    <property type="evidence" value="ECO:0007669"/>
    <property type="project" value="UniProtKB-EC"/>
</dbReference>
<evidence type="ECO:0000259" key="8">
    <source>
        <dbReference type="SMART" id="SM00911"/>
    </source>
</evidence>
<keyword evidence="7" id="KW-0067">ATP-binding</keyword>
<evidence type="ECO:0000256" key="3">
    <source>
        <dbReference type="ARBA" id="ARBA00022553"/>
    </source>
</evidence>